<protein>
    <submittedName>
        <fullName evidence="3">PAS fold-3 domain protein</fullName>
    </submittedName>
</protein>
<sequence>MTSSRFCATVPGGTDGDRGSLNPQVALLEREQPGRSPVTPSLQSALAASGYVGFWETDLATQTVAMTGALPNLLGLDEQRAAAGVPVTAFLEGVHPDDRERVAYLVHEAHHTAGRFEAEFQTNDGPGGVRRVAARGRVEVDARGQGQRCLGVVLDLGDGSQDDLTASAQRLRAIDRVVDALIAVRPLVAEVGSPLLRTLIDATLLEFGKLLAGQMKRTARQLN</sequence>
<name>B1M9N2_METRJ</name>
<dbReference type="AlphaFoldDB" id="B1M9N2"/>
<feature type="domain" description="PAS fold-3" evidence="2">
    <location>
        <begin position="72"/>
        <end position="153"/>
    </location>
</feature>
<dbReference type="InterPro" id="IPR035965">
    <property type="entry name" value="PAS-like_dom_sf"/>
</dbReference>
<dbReference type="EMBL" id="CP001002">
    <property type="protein sequence ID" value="ACB28207.1"/>
    <property type="molecule type" value="Genomic_DNA"/>
</dbReference>
<dbReference type="Pfam" id="PF08447">
    <property type="entry name" value="PAS_3"/>
    <property type="match status" value="1"/>
</dbReference>
<dbReference type="CDD" id="cd00130">
    <property type="entry name" value="PAS"/>
    <property type="match status" value="1"/>
</dbReference>
<dbReference type="eggNOG" id="COG2202">
    <property type="taxonomic scope" value="Bacteria"/>
</dbReference>
<dbReference type="Proteomes" id="UP000006589">
    <property type="component" value="Plasmid pMRAD01"/>
</dbReference>
<proteinExistence type="predicted"/>
<geneLocation type="plasmid" evidence="3 4">
    <name>pMRAD01</name>
</geneLocation>
<dbReference type="KEGG" id="mrd:Mrad2831_6284"/>
<evidence type="ECO:0000313" key="3">
    <source>
        <dbReference type="EMBL" id="ACB28207.1"/>
    </source>
</evidence>
<dbReference type="InterPro" id="IPR000014">
    <property type="entry name" value="PAS"/>
</dbReference>
<keyword evidence="3" id="KW-0614">Plasmid</keyword>
<dbReference type="InterPro" id="IPR013655">
    <property type="entry name" value="PAS_fold_3"/>
</dbReference>
<evidence type="ECO:0000256" key="1">
    <source>
        <dbReference type="SAM" id="MobiDB-lite"/>
    </source>
</evidence>
<evidence type="ECO:0000259" key="2">
    <source>
        <dbReference type="Pfam" id="PF08447"/>
    </source>
</evidence>
<evidence type="ECO:0000313" key="4">
    <source>
        <dbReference type="Proteomes" id="UP000006589"/>
    </source>
</evidence>
<dbReference type="Gene3D" id="3.30.450.20">
    <property type="entry name" value="PAS domain"/>
    <property type="match status" value="1"/>
</dbReference>
<gene>
    <name evidence="3" type="ordered locus">Mrad2831_6284</name>
</gene>
<accession>B1M9N2</accession>
<reference evidence="3 4" key="1">
    <citation type="submission" date="2008-03" db="EMBL/GenBank/DDBJ databases">
        <title>Complete sequence of plasmid1 of Methylobacterium radiotolerans JCM 2831.</title>
        <authorList>
            <consortium name="US DOE Joint Genome Institute"/>
            <person name="Copeland A."/>
            <person name="Lucas S."/>
            <person name="Lapidus A."/>
            <person name="Glavina del Rio T."/>
            <person name="Dalin E."/>
            <person name="Tice H."/>
            <person name="Bruce D."/>
            <person name="Goodwin L."/>
            <person name="Pitluck S."/>
            <person name="Kiss H."/>
            <person name="Brettin T."/>
            <person name="Detter J.C."/>
            <person name="Han C."/>
            <person name="Kuske C.R."/>
            <person name="Schmutz J."/>
            <person name="Larimer F."/>
            <person name="Land M."/>
            <person name="Hauser L."/>
            <person name="Kyrpides N."/>
            <person name="Mikhailova N."/>
            <person name="Marx C.J."/>
            <person name="Richardson P."/>
        </authorList>
    </citation>
    <scope>NUCLEOTIDE SEQUENCE [LARGE SCALE GENOMIC DNA]</scope>
    <source>
        <strain evidence="4">ATCC 27329 / DSM 1819 / JCM 2831 / NBRC 15690 / NCIMB 10815 / 0-1</strain>
        <plasmid evidence="4">Plasmid pMRAD01</plasmid>
    </source>
</reference>
<dbReference type="SUPFAM" id="SSF55785">
    <property type="entry name" value="PYP-like sensor domain (PAS domain)"/>
    <property type="match status" value="1"/>
</dbReference>
<organism evidence="3 4">
    <name type="scientific">Methylobacterium radiotolerans (strain ATCC 27329 / DSM 1819 / JCM 2831 / NBRC 15690 / NCIMB 10815 / 0-1)</name>
    <dbReference type="NCBI Taxonomy" id="426355"/>
    <lineage>
        <taxon>Bacteria</taxon>
        <taxon>Pseudomonadati</taxon>
        <taxon>Pseudomonadota</taxon>
        <taxon>Alphaproteobacteria</taxon>
        <taxon>Hyphomicrobiales</taxon>
        <taxon>Methylobacteriaceae</taxon>
        <taxon>Methylobacterium</taxon>
    </lineage>
</organism>
<dbReference type="HOGENOM" id="CLU_107994_0_0_5"/>
<feature type="region of interest" description="Disordered" evidence="1">
    <location>
        <begin position="1"/>
        <end position="21"/>
    </location>
</feature>